<evidence type="ECO:0000313" key="2">
    <source>
        <dbReference type="Proteomes" id="UP000034325"/>
    </source>
</evidence>
<sequence length="414" mass="45931">MSAEERIKLATDQSDSFLKELSLHFSPEKLPFKLCYDSEFFPIAYGLEKLLSEDPDALTEFITNSQREEFSFKNPQELHSLRGKETPGSILTTTLSTGAQIITLNTPEANAIPFGRFTSPDLEQSKFQLARFHIGPGAVEDMRMAARQAFQIPVINNLITDEYKGRMGIVLLTREGQLIDPNVGIYKDMGLKIPTTVATISHHTDERVPIFGRVPLIQRVNCEALLQRKLRSVGIFDNTASGMQQTAIVEEILNQFGNNGDNLEHVTIYSPLLTLYASVVISEFAKEKGLKILFVCNGCILGCNPPDRYYSPVTGNPNLCPEPSLLKVSEAARGNLFEIDCARCNWTESLLSDDGPDSKAITDSEKELQMHGYSNQYLLDTSSRVTPAVAMECGVDPSQLLPLSSFVDSQMSYT</sequence>
<dbReference type="PATRIC" id="fig|1618549.4.peg.83"/>
<name>A0A0G0PL00_9BACT</name>
<organism evidence="1 2">
    <name type="scientific">Candidatus Woesebacteria bacterium GW2011_GWA1_39_12</name>
    <dbReference type="NCBI Taxonomy" id="1618549"/>
    <lineage>
        <taxon>Bacteria</taxon>
        <taxon>Candidatus Woeseibacteriota</taxon>
    </lineage>
</organism>
<dbReference type="EMBL" id="LBWA01000001">
    <property type="protein sequence ID" value="KKQ98799.1"/>
    <property type="molecule type" value="Genomic_DNA"/>
</dbReference>
<protein>
    <submittedName>
        <fullName evidence="1">Uncharacterized protein</fullName>
    </submittedName>
</protein>
<accession>A0A0G0PL00</accession>
<dbReference type="Proteomes" id="UP000034325">
    <property type="component" value="Unassembled WGS sequence"/>
</dbReference>
<reference evidence="1 2" key="1">
    <citation type="journal article" date="2015" name="Nature">
        <title>rRNA introns, odd ribosomes, and small enigmatic genomes across a large radiation of phyla.</title>
        <authorList>
            <person name="Brown C.T."/>
            <person name="Hug L.A."/>
            <person name="Thomas B.C."/>
            <person name="Sharon I."/>
            <person name="Castelle C.J."/>
            <person name="Singh A."/>
            <person name="Wilkins M.J."/>
            <person name="Williams K.H."/>
            <person name="Banfield J.F."/>
        </authorList>
    </citation>
    <scope>NUCLEOTIDE SEQUENCE [LARGE SCALE GENOMIC DNA]</scope>
</reference>
<proteinExistence type="predicted"/>
<dbReference type="AlphaFoldDB" id="A0A0G0PL00"/>
<gene>
    <name evidence="1" type="ORF">UT23_C0001G0080</name>
</gene>
<comment type="caution">
    <text evidence="1">The sequence shown here is derived from an EMBL/GenBank/DDBJ whole genome shotgun (WGS) entry which is preliminary data.</text>
</comment>
<evidence type="ECO:0000313" key="1">
    <source>
        <dbReference type="EMBL" id="KKQ98799.1"/>
    </source>
</evidence>